<proteinExistence type="predicted"/>
<evidence type="ECO:0000259" key="2">
    <source>
        <dbReference type="Pfam" id="PF00561"/>
    </source>
</evidence>
<dbReference type="RefSeq" id="WP_344210661.1">
    <property type="nucleotide sequence ID" value="NZ_BAAAOS010000008.1"/>
</dbReference>
<name>A0ABP4NED5_9ACTN</name>
<dbReference type="InterPro" id="IPR000073">
    <property type="entry name" value="AB_hydrolase_1"/>
</dbReference>
<evidence type="ECO:0000256" key="1">
    <source>
        <dbReference type="ARBA" id="ARBA00022801"/>
    </source>
</evidence>
<feature type="domain" description="AB hydrolase-1" evidence="2">
    <location>
        <begin position="27"/>
        <end position="117"/>
    </location>
</feature>
<keyword evidence="4" id="KW-1185">Reference proteome</keyword>
<comment type="caution">
    <text evidence="3">The sequence shown here is derived from an EMBL/GenBank/DDBJ whole genome shotgun (WGS) entry which is preliminary data.</text>
</comment>
<reference evidence="4" key="1">
    <citation type="journal article" date="2019" name="Int. J. Syst. Evol. Microbiol.">
        <title>The Global Catalogue of Microorganisms (GCM) 10K type strain sequencing project: providing services to taxonomists for standard genome sequencing and annotation.</title>
        <authorList>
            <consortium name="The Broad Institute Genomics Platform"/>
            <consortium name="The Broad Institute Genome Sequencing Center for Infectious Disease"/>
            <person name="Wu L."/>
            <person name="Ma J."/>
        </authorList>
    </citation>
    <scope>NUCLEOTIDE SEQUENCE [LARGE SCALE GENOMIC DNA]</scope>
    <source>
        <strain evidence="4">JCM 14969</strain>
    </source>
</reference>
<gene>
    <name evidence="3" type="ORF">GCM10009789_12120</name>
</gene>
<keyword evidence="1" id="KW-0378">Hydrolase</keyword>
<dbReference type="PANTHER" id="PTHR42977">
    <property type="entry name" value="HYDROLASE-RELATED"/>
    <property type="match status" value="1"/>
</dbReference>
<dbReference type="Gene3D" id="3.40.50.1820">
    <property type="entry name" value="alpha/beta hydrolase"/>
    <property type="match status" value="1"/>
</dbReference>
<evidence type="ECO:0000313" key="3">
    <source>
        <dbReference type="EMBL" id="GAA1560412.1"/>
    </source>
</evidence>
<organism evidence="3 4">
    <name type="scientific">Kribbella sancticallisti</name>
    <dbReference type="NCBI Taxonomy" id="460087"/>
    <lineage>
        <taxon>Bacteria</taxon>
        <taxon>Bacillati</taxon>
        <taxon>Actinomycetota</taxon>
        <taxon>Actinomycetes</taxon>
        <taxon>Propionibacteriales</taxon>
        <taxon>Kribbellaceae</taxon>
        <taxon>Kribbella</taxon>
    </lineage>
</organism>
<evidence type="ECO:0000313" key="4">
    <source>
        <dbReference type="Proteomes" id="UP001500393"/>
    </source>
</evidence>
<sequence>MTSFQTVSAGGLEVFYRQAGKPGAPKLLLLGGFPSSSHQFRNLMPALADRFHLISIDYPGFGNTEMPDPAEWDYTFDHLAEIVDETLLAIDFTGRMGLYMQGYGGPIGNRLISLHPDWLQWQVIQNANIYEEGFVAAWDGIRHAVWAGRDAEIEVPPETFLEAEAVKAIYLTGHPDPTTISPDNWNMDLHSVCEGGSSRSVAVRRRQPLDAAASALWRYDWRAPAAVPGTRGSLDEGCAV</sequence>
<dbReference type="SUPFAM" id="SSF53474">
    <property type="entry name" value="alpha/beta-Hydrolases"/>
    <property type="match status" value="1"/>
</dbReference>
<dbReference type="Pfam" id="PF00561">
    <property type="entry name" value="Abhydrolase_1"/>
    <property type="match status" value="1"/>
</dbReference>
<protein>
    <recommendedName>
        <fullName evidence="2">AB hydrolase-1 domain-containing protein</fullName>
    </recommendedName>
</protein>
<dbReference type="Proteomes" id="UP001500393">
    <property type="component" value="Unassembled WGS sequence"/>
</dbReference>
<dbReference type="InterPro" id="IPR029058">
    <property type="entry name" value="AB_hydrolase_fold"/>
</dbReference>
<dbReference type="EMBL" id="BAAAOS010000008">
    <property type="protein sequence ID" value="GAA1560412.1"/>
    <property type="molecule type" value="Genomic_DNA"/>
</dbReference>
<dbReference type="PANTHER" id="PTHR42977:SF3">
    <property type="entry name" value="AB HYDROLASE-1 DOMAIN-CONTAINING PROTEIN"/>
    <property type="match status" value="1"/>
</dbReference>
<accession>A0ABP4NED5</accession>
<dbReference type="InterPro" id="IPR051340">
    <property type="entry name" value="Haloalkane_dehalogenase"/>
</dbReference>